<feature type="region of interest" description="Disordered" evidence="1">
    <location>
        <begin position="1"/>
        <end position="25"/>
    </location>
</feature>
<accession>A0AAD5R8U0</accession>
<comment type="caution">
    <text evidence="2">The sequence shown here is derived from an EMBL/GenBank/DDBJ whole genome shotgun (WGS) entry which is preliminary data.</text>
</comment>
<dbReference type="AlphaFoldDB" id="A0AAD5R8U0"/>
<organism evidence="2 3">
    <name type="scientific">Parelaphostrongylus tenuis</name>
    <name type="common">Meningeal worm</name>
    <dbReference type="NCBI Taxonomy" id="148309"/>
    <lineage>
        <taxon>Eukaryota</taxon>
        <taxon>Metazoa</taxon>
        <taxon>Ecdysozoa</taxon>
        <taxon>Nematoda</taxon>
        <taxon>Chromadorea</taxon>
        <taxon>Rhabditida</taxon>
        <taxon>Rhabditina</taxon>
        <taxon>Rhabditomorpha</taxon>
        <taxon>Strongyloidea</taxon>
        <taxon>Metastrongylidae</taxon>
        <taxon>Parelaphostrongylus</taxon>
    </lineage>
</organism>
<keyword evidence="3" id="KW-1185">Reference proteome</keyword>
<proteinExistence type="predicted"/>
<evidence type="ECO:0000313" key="2">
    <source>
        <dbReference type="EMBL" id="KAJ1371611.1"/>
    </source>
</evidence>
<sequence>MKREQKERLGSGLQSSNLNRTVLEDQSHPVRLQEVGRRAVLDMAKGNPSMIRRLLDKEFDCCLKTIVNIFTFYENWVRSRGSQSACHMN</sequence>
<evidence type="ECO:0000256" key="1">
    <source>
        <dbReference type="SAM" id="MobiDB-lite"/>
    </source>
</evidence>
<dbReference type="EMBL" id="JAHQIW010007009">
    <property type="protein sequence ID" value="KAJ1371611.1"/>
    <property type="molecule type" value="Genomic_DNA"/>
</dbReference>
<protein>
    <submittedName>
        <fullName evidence="2">Uncharacterized protein</fullName>
    </submittedName>
</protein>
<evidence type="ECO:0000313" key="3">
    <source>
        <dbReference type="Proteomes" id="UP001196413"/>
    </source>
</evidence>
<name>A0AAD5R8U0_PARTN</name>
<gene>
    <name evidence="2" type="ORF">KIN20_033597</name>
</gene>
<dbReference type="Proteomes" id="UP001196413">
    <property type="component" value="Unassembled WGS sequence"/>
</dbReference>
<reference evidence="2" key="1">
    <citation type="submission" date="2021-06" db="EMBL/GenBank/DDBJ databases">
        <title>Parelaphostrongylus tenuis whole genome reference sequence.</title>
        <authorList>
            <person name="Garwood T.J."/>
            <person name="Larsen P.A."/>
            <person name="Fountain-Jones N.M."/>
            <person name="Garbe J.R."/>
            <person name="Macchietto M.G."/>
            <person name="Kania S.A."/>
            <person name="Gerhold R.W."/>
            <person name="Richards J.E."/>
            <person name="Wolf T.M."/>
        </authorList>
    </citation>
    <scope>NUCLEOTIDE SEQUENCE</scope>
    <source>
        <strain evidence="2">MNPRO001-30</strain>
        <tissue evidence="2">Meninges</tissue>
    </source>
</reference>